<evidence type="ECO:0000259" key="8">
    <source>
        <dbReference type="Pfam" id="PF04981"/>
    </source>
</evidence>
<evidence type="ECO:0000259" key="10">
    <source>
        <dbReference type="Pfam" id="PF21193"/>
    </source>
</evidence>
<dbReference type="PANTHER" id="PTHR12746">
    <property type="entry name" value="NONSENSE-MEDIATED MRNA DECAY PROTEIN 3"/>
    <property type="match status" value="1"/>
</dbReference>
<dbReference type="GO" id="GO:0005634">
    <property type="term" value="C:nucleus"/>
    <property type="evidence" value="ECO:0007669"/>
    <property type="project" value="UniProtKB-SubCell"/>
</dbReference>
<comment type="subcellular location">
    <subcellularLocation>
        <location evidence="7">Cytoplasm</location>
    </subcellularLocation>
    <subcellularLocation>
        <location evidence="7">Nucleus</location>
    </subcellularLocation>
</comment>
<feature type="domain" description="Nmd3 N-terminal" evidence="8">
    <location>
        <begin position="13"/>
        <end position="249"/>
    </location>
</feature>
<dbReference type="InterPro" id="IPR048898">
    <property type="entry name" value="OB_NMD3"/>
</dbReference>
<dbReference type="Pfam" id="PF21192">
    <property type="entry name" value="OB_NMD3"/>
    <property type="match status" value="1"/>
</dbReference>
<comment type="similarity">
    <text evidence="1 7">Belongs to the NMD3 family.</text>
</comment>
<evidence type="ECO:0000256" key="6">
    <source>
        <dbReference type="ARBA" id="ARBA00023242"/>
    </source>
</evidence>
<dbReference type="InterPro" id="IPR048899">
    <property type="entry name" value="NMD_SH3"/>
</dbReference>
<dbReference type="InterPro" id="IPR007064">
    <property type="entry name" value="Nmd3_N"/>
</dbReference>
<evidence type="ECO:0000256" key="2">
    <source>
        <dbReference type="ARBA" id="ARBA00017035"/>
    </source>
</evidence>
<feature type="domain" description="60S ribosomal export protein NMD3 SH3" evidence="10">
    <location>
        <begin position="252"/>
        <end position="298"/>
    </location>
</feature>
<evidence type="ECO:0000256" key="4">
    <source>
        <dbReference type="ARBA" id="ARBA00022490"/>
    </source>
</evidence>
<dbReference type="GO" id="GO:0015031">
    <property type="term" value="P:protein transport"/>
    <property type="evidence" value="ECO:0007669"/>
    <property type="project" value="UniProtKB-KW"/>
</dbReference>
<name>A0A7S3V6M2_9STRA</name>
<dbReference type="InterPro" id="IPR039768">
    <property type="entry name" value="Nmd3"/>
</dbReference>
<evidence type="ECO:0000256" key="1">
    <source>
        <dbReference type="ARBA" id="ARBA00009794"/>
    </source>
</evidence>
<evidence type="ECO:0000256" key="3">
    <source>
        <dbReference type="ARBA" id="ARBA00022448"/>
    </source>
</evidence>
<protein>
    <recommendedName>
        <fullName evidence="2 7">60S ribosomal export protein NMD3</fullName>
    </recommendedName>
</protein>
<dbReference type="Pfam" id="PF04981">
    <property type="entry name" value="NMD3"/>
    <property type="match status" value="1"/>
</dbReference>
<evidence type="ECO:0000259" key="9">
    <source>
        <dbReference type="Pfam" id="PF21192"/>
    </source>
</evidence>
<dbReference type="PANTHER" id="PTHR12746:SF2">
    <property type="entry name" value="60S RIBOSOMAL EXPORT PROTEIN NMD3"/>
    <property type="match status" value="1"/>
</dbReference>
<dbReference type="GO" id="GO:0043023">
    <property type="term" value="F:ribosomal large subunit binding"/>
    <property type="evidence" value="ECO:0007669"/>
    <property type="project" value="InterPro"/>
</dbReference>
<keyword evidence="3 7" id="KW-0813">Transport</keyword>
<accession>A0A7S3V6M2</accession>
<comment type="function">
    <text evidence="7">Acts as an adapter for the XPO1/CRM1-mediated export of the 60S ribosomal subunit.</text>
</comment>
<dbReference type="GO" id="GO:0005737">
    <property type="term" value="C:cytoplasm"/>
    <property type="evidence" value="ECO:0007669"/>
    <property type="project" value="UniProtKB-SubCell"/>
</dbReference>
<reference evidence="11" key="1">
    <citation type="submission" date="2021-01" db="EMBL/GenBank/DDBJ databases">
        <authorList>
            <person name="Corre E."/>
            <person name="Pelletier E."/>
            <person name="Niang G."/>
            <person name="Scheremetjew M."/>
            <person name="Finn R."/>
            <person name="Kale V."/>
            <person name="Holt S."/>
            <person name="Cochrane G."/>
            <person name="Meng A."/>
            <person name="Brown T."/>
            <person name="Cohen L."/>
        </authorList>
    </citation>
    <scope>NUCLEOTIDE SEQUENCE</scope>
    <source>
        <strain evidence="11">MM31A-1</strain>
    </source>
</reference>
<evidence type="ECO:0000313" key="11">
    <source>
        <dbReference type="EMBL" id="CAE0459775.1"/>
    </source>
</evidence>
<dbReference type="GO" id="GO:0000055">
    <property type="term" value="P:ribosomal large subunit export from nucleus"/>
    <property type="evidence" value="ECO:0007669"/>
    <property type="project" value="TreeGrafter"/>
</dbReference>
<evidence type="ECO:0000256" key="5">
    <source>
        <dbReference type="ARBA" id="ARBA00022927"/>
    </source>
</evidence>
<keyword evidence="4 7" id="KW-0963">Cytoplasm</keyword>
<feature type="domain" description="60S ribosomal export protein NMD3 OB-fold" evidence="9">
    <location>
        <begin position="340"/>
        <end position="414"/>
    </location>
</feature>
<dbReference type="AlphaFoldDB" id="A0A7S3V6M2"/>
<keyword evidence="6 7" id="KW-0539">Nucleus</keyword>
<dbReference type="EMBL" id="HBIO01006328">
    <property type="protein sequence ID" value="CAE0459775.1"/>
    <property type="molecule type" value="Transcribed_RNA"/>
</dbReference>
<sequence length="592" mass="66955">MDVSFGTMVNVLCCMCGIPIAPNASNSCASCLASTADVTRGISTESMLHQCRGCQRWHLDGGKWQACELESRELMSLCLKNVNGLNKTRGANGGKVRLIDASWIWTEPHSMRLKIKLTVQKEVQSGTILQQSFVVEFVVRNQQCTECQAEFRQGSWKSLVQVRQRVGHKRTFLYLEQQILRHGAHRGALSVETFRDGMDFYFPDKGKAARFITFLENCVPIKTKESKKLIGTDDKSNISNFKFTNFVEICPLCKDDLLYLPSKVARQHGNISRLVLVKNITNCIHIIDPLSGQTAQMNVEVFWRDPFRPIITAARSRFVRYMVLGKDAVIVEKNESKKSATRRNRMKLAALTLAKEDDLGINDTQSEERSHVGYLMKSGDIAVGYDLTDTQFVDDDAENARAAGKFPDVVTLRKLYGGVATNDDDAAKKRIFKLQRLNADAVEATKARKAKKDKEDDDMDEEDFLREVEADKDMRINMNLYKNEIAMKKIDEDNKSTNDEDDDDDQQVKLDELLDGLVLDDGPDKEMAKVELNEDLKWGGVEETFVEEGERAAKDGIKYLDRDAARDLKDKDTAVPIDSFGKQFMDAKFNFI</sequence>
<gene>
    <name evidence="11" type="ORF">CDEB00056_LOCUS4616</name>
</gene>
<keyword evidence="5 7" id="KW-0653">Protein transport</keyword>
<dbReference type="Pfam" id="PF21193">
    <property type="entry name" value="NMD_SH3"/>
    <property type="match status" value="1"/>
</dbReference>
<organism evidence="11">
    <name type="scientific">Chaetoceros debilis</name>
    <dbReference type="NCBI Taxonomy" id="122233"/>
    <lineage>
        <taxon>Eukaryota</taxon>
        <taxon>Sar</taxon>
        <taxon>Stramenopiles</taxon>
        <taxon>Ochrophyta</taxon>
        <taxon>Bacillariophyta</taxon>
        <taxon>Coscinodiscophyceae</taxon>
        <taxon>Chaetocerotophycidae</taxon>
        <taxon>Chaetocerotales</taxon>
        <taxon>Chaetocerotaceae</taxon>
        <taxon>Chaetoceros</taxon>
    </lineage>
</organism>
<proteinExistence type="inferred from homology"/>
<evidence type="ECO:0000256" key="7">
    <source>
        <dbReference type="RuleBase" id="RU364108"/>
    </source>
</evidence>